<dbReference type="AlphaFoldDB" id="A0A5A9PM27"/>
<evidence type="ECO:0000256" key="1">
    <source>
        <dbReference type="SAM" id="MobiDB-lite"/>
    </source>
</evidence>
<feature type="compositionally biased region" description="Low complexity" evidence="1">
    <location>
        <begin position="227"/>
        <end position="242"/>
    </location>
</feature>
<sequence length="254" mass="27432">MGVQDQLQAQGVKCRVSSQHGDCQSKGCASQVCVCWMNAVGVIRLAGCLTPHSPSAICSHRSMPPSPPSLRFLTPLLFMPRSRYSVDLHSKKEEAQIPLSTVDGEVFDSTSAKDMQTFSPVESNMPIKDSKTVVEGEKPDGEKEEQSNTQATVIPEDKAVELTIVDLTEGEMAISTKTSVETLDEPPNEKNNTNTVVGRYSQSPWGLPMRAASASAEAADWVVVFSSTSSSGGPPEWVVPEPEGVEEDQGYWEA</sequence>
<feature type="region of interest" description="Disordered" evidence="1">
    <location>
        <begin position="227"/>
        <end position="254"/>
    </location>
</feature>
<accession>A0A5A9PM27</accession>
<protein>
    <submittedName>
        <fullName evidence="2">Uncharacterized protein</fullName>
    </submittedName>
</protein>
<comment type="caution">
    <text evidence="2">The sequence shown here is derived from an EMBL/GenBank/DDBJ whole genome shotgun (WGS) entry which is preliminary data.</text>
</comment>
<dbReference type="Proteomes" id="UP000324632">
    <property type="component" value="Chromosome 4"/>
</dbReference>
<gene>
    <name evidence="2" type="ORF">E1301_Tti019771</name>
</gene>
<evidence type="ECO:0000313" key="2">
    <source>
        <dbReference type="EMBL" id="KAA0722211.1"/>
    </source>
</evidence>
<reference evidence="2 3" key="1">
    <citation type="journal article" date="2019" name="Mol. Ecol. Resour.">
        <title>Chromosome-level genome assembly of Triplophysa tibetana, a fish adapted to the harsh high-altitude environment of the Tibetan Plateau.</title>
        <authorList>
            <person name="Yang X."/>
            <person name="Liu H."/>
            <person name="Ma Z."/>
            <person name="Zou Y."/>
            <person name="Zou M."/>
            <person name="Mao Y."/>
            <person name="Li X."/>
            <person name="Wang H."/>
            <person name="Chen T."/>
            <person name="Wang W."/>
            <person name="Yang R."/>
        </authorList>
    </citation>
    <scope>NUCLEOTIDE SEQUENCE [LARGE SCALE GENOMIC DNA]</scope>
    <source>
        <strain evidence="2">TTIB1903HZAU</strain>
        <tissue evidence="2">Muscle</tissue>
    </source>
</reference>
<organism evidence="2 3">
    <name type="scientific">Triplophysa tibetana</name>
    <dbReference type="NCBI Taxonomy" id="1572043"/>
    <lineage>
        <taxon>Eukaryota</taxon>
        <taxon>Metazoa</taxon>
        <taxon>Chordata</taxon>
        <taxon>Craniata</taxon>
        <taxon>Vertebrata</taxon>
        <taxon>Euteleostomi</taxon>
        <taxon>Actinopterygii</taxon>
        <taxon>Neopterygii</taxon>
        <taxon>Teleostei</taxon>
        <taxon>Ostariophysi</taxon>
        <taxon>Cypriniformes</taxon>
        <taxon>Nemacheilidae</taxon>
        <taxon>Triplophysa</taxon>
    </lineage>
</organism>
<proteinExistence type="predicted"/>
<feature type="compositionally biased region" description="Acidic residues" evidence="1">
    <location>
        <begin position="243"/>
        <end position="254"/>
    </location>
</feature>
<keyword evidence="3" id="KW-1185">Reference proteome</keyword>
<evidence type="ECO:0000313" key="3">
    <source>
        <dbReference type="Proteomes" id="UP000324632"/>
    </source>
</evidence>
<feature type="compositionally biased region" description="Basic and acidic residues" evidence="1">
    <location>
        <begin position="129"/>
        <end position="146"/>
    </location>
</feature>
<dbReference type="EMBL" id="SOYY01000004">
    <property type="protein sequence ID" value="KAA0722211.1"/>
    <property type="molecule type" value="Genomic_DNA"/>
</dbReference>
<feature type="region of interest" description="Disordered" evidence="1">
    <location>
        <begin position="129"/>
        <end position="151"/>
    </location>
</feature>
<name>A0A5A9PM27_9TELE</name>